<dbReference type="EMBL" id="VFJB01000003">
    <property type="protein sequence ID" value="KAA0258785.1"/>
    <property type="molecule type" value="Genomic_DNA"/>
</dbReference>
<evidence type="ECO:0000313" key="2">
    <source>
        <dbReference type="Proteomes" id="UP000322876"/>
    </source>
</evidence>
<name>A0A5A8F5J5_9BACT</name>
<proteinExistence type="predicted"/>
<reference evidence="1 2" key="1">
    <citation type="submission" date="2019-06" db="EMBL/GenBank/DDBJ databases">
        <title>Genomic insights into carbon and energy metabolism of Deferribacter autotrophicus revealed new metabolic traits in the phylum Deferribacteres.</title>
        <authorList>
            <person name="Slobodkin A.I."/>
            <person name="Slobodkina G.B."/>
            <person name="Allioux M."/>
            <person name="Alain K."/>
            <person name="Jebbar M."/>
            <person name="Shadrin V."/>
            <person name="Kublanov I.V."/>
            <person name="Toshchakov S.V."/>
            <person name="Bonch-Osmolovskaya E.A."/>
        </authorList>
    </citation>
    <scope>NUCLEOTIDE SEQUENCE [LARGE SCALE GENOMIC DNA]</scope>
    <source>
        <strain evidence="1 2">SL50</strain>
    </source>
</reference>
<dbReference type="OrthoDB" id="5508063at2"/>
<gene>
    <name evidence="1" type="ORF">FHQ18_02225</name>
</gene>
<accession>A0A5A8F5J5</accession>
<keyword evidence="2" id="KW-1185">Reference proteome</keyword>
<protein>
    <submittedName>
        <fullName evidence="1">Uncharacterized protein</fullName>
    </submittedName>
</protein>
<dbReference type="RefSeq" id="WP_149265545.1">
    <property type="nucleotide sequence ID" value="NZ_VFJB01000003.1"/>
</dbReference>
<evidence type="ECO:0000313" key="1">
    <source>
        <dbReference type="EMBL" id="KAA0258785.1"/>
    </source>
</evidence>
<comment type="caution">
    <text evidence="1">The sequence shown here is derived from an EMBL/GenBank/DDBJ whole genome shotgun (WGS) entry which is preliminary data.</text>
</comment>
<organism evidence="1 2">
    <name type="scientific">Deferribacter autotrophicus</name>
    <dbReference type="NCBI Taxonomy" id="500465"/>
    <lineage>
        <taxon>Bacteria</taxon>
        <taxon>Pseudomonadati</taxon>
        <taxon>Deferribacterota</taxon>
        <taxon>Deferribacteres</taxon>
        <taxon>Deferribacterales</taxon>
        <taxon>Deferribacteraceae</taxon>
        <taxon>Deferribacter</taxon>
    </lineage>
</organism>
<dbReference type="AlphaFoldDB" id="A0A5A8F5J5"/>
<sequence>MKSYQNLDELFYDLIESAEIEIKKSLSEYSKLYILNLLKKLAKTNDLFTNEFVKEMAIAEIFMEAFHRNLFEKINMLKLAGDLSLILSGLYPESLNKKLVDIDYYIKMGRSSYKELANIYANYSSKLDIMNLYVQLKREFLNLVEILTEIADELNFINRNNLSNIQLRWHKSGISKYKKILDENKIIPLYDNFTNKN</sequence>
<dbReference type="Proteomes" id="UP000322876">
    <property type="component" value="Unassembled WGS sequence"/>
</dbReference>